<dbReference type="Proteomes" id="UP001165121">
    <property type="component" value="Unassembled WGS sequence"/>
</dbReference>
<organism evidence="1 2">
    <name type="scientific">Phytophthora fragariaefolia</name>
    <dbReference type="NCBI Taxonomy" id="1490495"/>
    <lineage>
        <taxon>Eukaryota</taxon>
        <taxon>Sar</taxon>
        <taxon>Stramenopiles</taxon>
        <taxon>Oomycota</taxon>
        <taxon>Peronosporomycetes</taxon>
        <taxon>Peronosporales</taxon>
        <taxon>Peronosporaceae</taxon>
        <taxon>Phytophthora</taxon>
    </lineage>
</organism>
<evidence type="ECO:0000313" key="1">
    <source>
        <dbReference type="EMBL" id="GMF41931.1"/>
    </source>
</evidence>
<keyword evidence="2" id="KW-1185">Reference proteome</keyword>
<comment type="caution">
    <text evidence="1">The sequence shown here is derived from an EMBL/GenBank/DDBJ whole genome shotgun (WGS) entry which is preliminary data.</text>
</comment>
<reference evidence="1" key="1">
    <citation type="submission" date="2023-04" db="EMBL/GenBank/DDBJ databases">
        <title>Phytophthora fragariaefolia NBRC 109709.</title>
        <authorList>
            <person name="Ichikawa N."/>
            <person name="Sato H."/>
            <person name="Tonouchi N."/>
        </authorList>
    </citation>
    <scope>NUCLEOTIDE SEQUENCE</scope>
    <source>
        <strain evidence="1">NBRC 109709</strain>
    </source>
</reference>
<protein>
    <submittedName>
        <fullName evidence="1">Unnamed protein product</fullName>
    </submittedName>
</protein>
<dbReference type="AlphaFoldDB" id="A0A9W6XNC7"/>
<dbReference type="OrthoDB" id="65716at2759"/>
<name>A0A9W6XNC7_9STRA</name>
<sequence length="363" mass="40900">MSRTYVQMQQYAEGLLWAEKAFDEESSKQSLFAVFRAKLYAKPQPADNALLRVIDQLRARDDFEIEDLLAIGKLASEADPKRQDIALHVLDELCRMLVQTDTCPADLPTSVVLQNAAQLSFTRLTEGRTGSNLDLGITYGEKFLTYVSALLQQSRSDTHKPKHSIGPSSVFEWFFRMSFDIARSTEDSKYFIAAADIAEMSDGLYMDQSPLKHQRKQCLVAALSSDMMKIDRLDKSQLLRLLEVIKRIKSIPNEAVHCIGDIDIFLVKATIAVKLRLFDPNTNSMLEICKAALHSASELVEVGGTISSRQLLPNRSHLLLYVELVLYASKFTEASEVRLAQVEIFAATFTPVHWSRFEIVINC</sequence>
<accession>A0A9W6XNC7</accession>
<gene>
    <name evidence="1" type="ORF">Pfra01_001348900</name>
</gene>
<dbReference type="EMBL" id="BSXT01001388">
    <property type="protein sequence ID" value="GMF41931.1"/>
    <property type="molecule type" value="Genomic_DNA"/>
</dbReference>
<evidence type="ECO:0000313" key="2">
    <source>
        <dbReference type="Proteomes" id="UP001165121"/>
    </source>
</evidence>
<proteinExistence type="predicted"/>